<dbReference type="Pfam" id="PF01841">
    <property type="entry name" value="Transglut_core"/>
    <property type="match status" value="1"/>
</dbReference>
<accession>A0A938WYM3</accession>
<evidence type="ECO:0000256" key="2">
    <source>
        <dbReference type="SAM" id="Phobius"/>
    </source>
</evidence>
<feature type="transmembrane region" description="Helical" evidence="2">
    <location>
        <begin position="167"/>
        <end position="186"/>
    </location>
</feature>
<comment type="caution">
    <text evidence="4">The sequence shown here is derived from an EMBL/GenBank/DDBJ whole genome shotgun (WGS) entry which is preliminary data.</text>
</comment>
<dbReference type="InterPro" id="IPR002931">
    <property type="entry name" value="Transglutaminase-like"/>
</dbReference>
<protein>
    <submittedName>
        <fullName evidence="4">Transglutaminase domain-containing protein</fullName>
    </submittedName>
</protein>
<feature type="transmembrane region" description="Helical" evidence="2">
    <location>
        <begin position="86"/>
        <end position="108"/>
    </location>
</feature>
<keyword evidence="2" id="KW-1133">Transmembrane helix</keyword>
<keyword evidence="2" id="KW-0812">Transmembrane</keyword>
<reference evidence="4" key="1">
    <citation type="submission" date="2020-08" db="EMBL/GenBank/DDBJ databases">
        <authorList>
            <person name="Cejkova D."/>
            <person name="Kubasova T."/>
            <person name="Jahodarova E."/>
            <person name="Rychlik I."/>
        </authorList>
    </citation>
    <scope>NUCLEOTIDE SEQUENCE</scope>
    <source>
        <strain evidence="4">An836</strain>
    </source>
</reference>
<dbReference type="PANTHER" id="PTHR42736">
    <property type="entry name" value="PROTEIN-GLUTAMINE GAMMA-GLUTAMYLTRANSFERASE"/>
    <property type="match status" value="1"/>
</dbReference>
<reference evidence="4" key="2">
    <citation type="journal article" date="2021" name="Sci. Rep.">
        <title>The distribution of antibiotic resistance genes in chicken gut microbiota commensals.</title>
        <authorList>
            <person name="Juricova H."/>
            <person name="Matiasovicova J."/>
            <person name="Kubasova T."/>
            <person name="Cejkova D."/>
            <person name="Rychlik I."/>
        </authorList>
    </citation>
    <scope>NUCLEOTIDE SEQUENCE</scope>
    <source>
        <strain evidence="4">An836</strain>
    </source>
</reference>
<dbReference type="InterPro" id="IPR038765">
    <property type="entry name" value="Papain-like_cys_pep_sf"/>
</dbReference>
<dbReference type="AlphaFoldDB" id="A0A938WYM3"/>
<keyword evidence="2" id="KW-0472">Membrane</keyword>
<dbReference type="PANTHER" id="PTHR42736:SF1">
    <property type="entry name" value="PROTEIN-GLUTAMINE GAMMA-GLUTAMYLTRANSFERASE"/>
    <property type="match status" value="1"/>
</dbReference>
<name>A0A938WYM3_9BIFI</name>
<dbReference type="Proteomes" id="UP000718821">
    <property type="component" value="Unassembled WGS sequence"/>
</dbReference>
<feature type="transmembrane region" description="Helical" evidence="2">
    <location>
        <begin position="638"/>
        <end position="659"/>
    </location>
</feature>
<feature type="transmembrane region" description="Helical" evidence="2">
    <location>
        <begin position="53"/>
        <end position="74"/>
    </location>
</feature>
<dbReference type="EMBL" id="JACLYU010000007">
    <property type="protein sequence ID" value="MBM6699674.1"/>
    <property type="molecule type" value="Genomic_DNA"/>
</dbReference>
<feature type="region of interest" description="Disordered" evidence="1">
    <location>
        <begin position="559"/>
        <end position="619"/>
    </location>
</feature>
<gene>
    <name evidence="4" type="ORF">H7U32_04965</name>
</gene>
<feature type="region of interest" description="Disordered" evidence="1">
    <location>
        <begin position="706"/>
        <end position="731"/>
    </location>
</feature>
<feature type="transmembrane region" description="Helical" evidence="2">
    <location>
        <begin position="224"/>
        <end position="243"/>
    </location>
</feature>
<evidence type="ECO:0000313" key="5">
    <source>
        <dbReference type="Proteomes" id="UP000718821"/>
    </source>
</evidence>
<feature type="compositionally biased region" description="Pro residues" evidence="1">
    <location>
        <begin position="582"/>
        <end position="593"/>
    </location>
</feature>
<evidence type="ECO:0000259" key="3">
    <source>
        <dbReference type="SMART" id="SM00460"/>
    </source>
</evidence>
<keyword evidence="5" id="KW-1185">Reference proteome</keyword>
<feature type="transmembrane region" description="Helical" evidence="2">
    <location>
        <begin position="192"/>
        <end position="212"/>
    </location>
</feature>
<evidence type="ECO:0000256" key="1">
    <source>
        <dbReference type="SAM" id="MobiDB-lite"/>
    </source>
</evidence>
<feature type="domain" description="Transglutaminase-like" evidence="3">
    <location>
        <begin position="495"/>
        <end position="564"/>
    </location>
</feature>
<dbReference type="SUPFAM" id="SSF54001">
    <property type="entry name" value="Cysteine proteinases"/>
    <property type="match status" value="1"/>
</dbReference>
<dbReference type="Gene3D" id="3.10.620.30">
    <property type="match status" value="1"/>
</dbReference>
<sequence length="794" mass="81504">MATDLAMVAALMLVALGGLAPVYGPSAVGGVAGAVGGFAGGGSVPGFSGIPGVWLMLAVPAVVSGCVIAGCGVLRRVGPAVQMALLAMAQTIVGPALACPWTLAWGVLPTPETLATGLHATVASFKAVAAIDPPVGLAGGAGMAVWTLGLWLAFLAGTLAAAGQFRAWAAAPIAVACAASALLGVADATHRPWQVVVGILLAAAMAWWLAHAKRSRSHGPVRTVALLAAGALAAGAVCGGVDAHRRVARDWYDPPLVLEESTSPLSGMRGLLRRHGDDVLLTVSGLPQGAPVRLAVMDAFDGNVWNLSASDAAGQGTSRFRRVGARLPDGAGATDVGGKPFSARFVVGTGLDGPWLPLAGMARSVIFEQSDDASGLYADAGTGTALLEDGLRPGLVYTVSGVMPEIPAEARVKEAAATRMDHAEPRQVPDAVREFAAMVAPAGSRSRDGPKADGGRLAQQLAQRLAEVGWFSHGGQGEHPSPPGHGHHRLKRMFSQTLVVGDSEQYASAMALMARELGLASRVVLGFRAPDRPPGTLRFTGGDVRAWTEVALDGLGWVAFDPTPDESKRPEDEQALAAADPEPVPHQPPPPLAEPLEDEVRRTGAGASGGERAEPAGASARTGAALWRLARTVAVVGAPLWLAVLAMAAILVAKALALARARRQGSPRERILAGWRCLVRLARHSGIAVPAHGTRTMQAAAIGQATAGAPAAQREAPESLAGAPGSPAGTPAQASAAAELAVLARRADEAAFAGRPVGPLQALRFWTDLDQARAMVLAAQRPLRRWRTRLSCRR</sequence>
<proteinExistence type="predicted"/>
<evidence type="ECO:0000313" key="4">
    <source>
        <dbReference type="EMBL" id="MBM6699674.1"/>
    </source>
</evidence>
<feature type="transmembrane region" description="Helical" evidence="2">
    <location>
        <begin position="135"/>
        <end position="155"/>
    </location>
</feature>
<dbReference type="RefSeq" id="WP_204468615.1">
    <property type="nucleotide sequence ID" value="NZ_JACLYU010000007.1"/>
</dbReference>
<dbReference type="SMART" id="SM00460">
    <property type="entry name" value="TGc"/>
    <property type="match status" value="1"/>
</dbReference>
<organism evidence="4 5">
    <name type="scientific">Bifidobacterium pullorum subsp. saeculare</name>
    <dbReference type="NCBI Taxonomy" id="78257"/>
    <lineage>
        <taxon>Bacteria</taxon>
        <taxon>Bacillati</taxon>
        <taxon>Actinomycetota</taxon>
        <taxon>Actinomycetes</taxon>
        <taxon>Bifidobacteriales</taxon>
        <taxon>Bifidobacteriaceae</taxon>
        <taxon>Bifidobacterium</taxon>
    </lineage>
</organism>
<dbReference type="InterPro" id="IPR052901">
    <property type="entry name" value="Bact_TGase-like"/>
</dbReference>